<dbReference type="STRING" id="626369.HMPREF0446_01362"/>
<protein>
    <submittedName>
        <fullName evidence="2">Uncharacterized protein</fullName>
    </submittedName>
</protein>
<proteinExistence type="predicted"/>
<dbReference type="AlphaFoldDB" id="D0BN27"/>
<dbReference type="OrthoDB" id="2943819at2"/>
<dbReference type="RefSeq" id="WP_006703638.1">
    <property type="nucleotide sequence ID" value="NZ_KI391971.1"/>
</dbReference>
<evidence type="ECO:0000313" key="3">
    <source>
        <dbReference type="Proteomes" id="UP000002939"/>
    </source>
</evidence>
<sequence length="78" mass="9260">MHKNYYDGPPEYRPLSAWEYFGYGLLIAIPIVGFVMMLYYSFDNSNINRRNFARYLLCNGILVLVFGVFWIGINYYPK</sequence>
<keyword evidence="3" id="KW-1185">Reference proteome</keyword>
<dbReference type="eggNOG" id="ENOG5030FZT">
    <property type="taxonomic scope" value="Bacteria"/>
</dbReference>
<name>D0BN27_9LACT</name>
<keyword evidence="1" id="KW-0812">Transmembrane</keyword>
<gene>
    <name evidence="2" type="ORF">HMPREF0446_01362</name>
</gene>
<accession>D0BN27</accession>
<evidence type="ECO:0000313" key="2">
    <source>
        <dbReference type="EMBL" id="EEW92517.1"/>
    </source>
</evidence>
<dbReference type="EMBL" id="ACRF02000003">
    <property type="protein sequence ID" value="EEW92517.1"/>
    <property type="molecule type" value="Genomic_DNA"/>
</dbReference>
<dbReference type="Proteomes" id="UP000002939">
    <property type="component" value="Unassembled WGS sequence"/>
</dbReference>
<dbReference type="HOGENOM" id="CLU_2617033_0_0_9"/>
<organism evidence="2 3">
    <name type="scientific">Granulicatella elegans ATCC 700633</name>
    <dbReference type="NCBI Taxonomy" id="626369"/>
    <lineage>
        <taxon>Bacteria</taxon>
        <taxon>Bacillati</taxon>
        <taxon>Bacillota</taxon>
        <taxon>Bacilli</taxon>
        <taxon>Lactobacillales</taxon>
        <taxon>Carnobacteriaceae</taxon>
        <taxon>Granulicatella</taxon>
    </lineage>
</organism>
<reference evidence="2" key="2">
    <citation type="submission" date="2011-10" db="EMBL/GenBank/DDBJ databases">
        <title>The Genome Sequence of Granulicatella elegans ATCC 700633.</title>
        <authorList>
            <consortium name="The Broad Institute Genome Sequencing Platform"/>
            <consortium name="The Broad Institute Genome Sequencing Center for Infectious Disease"/>
            <person name="Earl A."/>
            <person name="Ward D."/>
            <person name="Feldgarden M."/>
            <person name="Gevers D."/>
            <person name="Sibley C.D."/>
            <person name="Field T.R."/>
            <person name="Grinwis M."/>
            <person name="Eshaghurshan C.S."/>
            <person name="Surette M.G."/>
            <person name="Young S.K."/>
            <person name="Zeng Q."/>
            <person name="Gargeya S."/>
            <person name="Fitzgerald M."/>
            <person name="Haas B."/>
            <person name="Abouelleil A."/>
            <person name="Alvarado L."/>
            <person name="Arachchi H.M."/>
            <person name="Berlin A."/>
            <person name="Brown A."/>
            <person name="Chapman S.B."/>
            <person name="Chen Z."/>
            <person name="Dunbar C."/>
            <person name="Freedman E."/>
            <person name="Gearin G."/>
            <person name="Goldberg J."/>
            <person name="Griggs A."/>
            <person name="Gujja S."/>
            <person name="Heiman D."/>
            <person name="Howarth C."/>
            <person name="Larson L."/>
            <person name="Lui A."/>
            <person name="MacDonald P.J.P."/>
            <person name="Montmayeur A."/>
            <person name="Murphy C."/>
            <person name="Neiman D."/>
            <person name="Pearson M."/>
            <person name="Priest M."/>
            <person name="Roberts A."/>
            <person name="Saif S."/>
            <person name="Shea T."/>
            <person name="Shenoy N."/>
            <person name="Sisk P."/>
            <person name="Stolte C."/>
            <person name="Sykes S."/>
            <person name="Wortman J."/>
            <person name="Nusbaum C."/>
            <person name="Birren B."/>
        </authorList>
    </citation>
    <scope>NUCLEOTIDE SEQUENCE [LARGE SCALE GENOMIC DNA]</scope>
    <source>
        <strain evidence="2">ATCC 700633</strain>
    </source>
</reference>
<reference evidence="2" key="1">
    <citation type="submission" date="2009-09" db="EMBL/GenBank/DDBJ databases">
        <authorList>
            <consortium name="The Broad Institute Genome Sequencing Platform"/>
            <person name="Ward D."/>
            <person name="Feldgarden M."/>
            <person name="Earl A."/>
            <person name="Young S.K."/>
            <person name="Zeng Q."/>
            <person name="Koehrsen M."/>
            <person name="Alvarado L."/>
            <person name="Berlin A."/>
            <person name="Bochicchio J."/>
            <person name="Borenstein D."/>
            <person name="Chapman S.B."/>
            <person name="Chen Z."/>
            <person name="Engels R."/>
            <person name="Freedman E."/>
            <person name="Gellesch M."/>
            <person name="Goldberg J."/>
            <person name="Griggs A."/>
            <person name="Gujja S."/>
            <person name="Heilman E."/>
            <person name="Heiman D."/>
            <person name="Hepburn T."/>
            <person name="Howarth C."/>
            <person name="Jen D."/>
            <person name="Larson L."/>
            <person name="Lewis B."/>
            <person name="Mehta T."/>
            <person name="Park D."/>
            <person name="Pearson M."/>
            <person name="Roberts A."/>
            <person name="Saif S."/>
            <person name="Shea T."/>
            <person name="Shenoy N."/>
            <person name="Sisk P."/>
            <person name="Stolte C."/>
            <person name="Sykes S."/>
            <person name="Thomson T."/>
            <person name="Walk T."/>
            <person name="White J."/>
            <person name="Yandava C."/>
            <person name="Sibley C.D."/>
            <person name="Field T.R."/>
            <person name="Grinwis M."/>
            <person name="Eshaghurshan C.S."/>
            <person name="Surette M.G."/>
            <person name="Haas B."/>
            <person name="Nusbaum C."/>
            <person name="Birren B."/>
        </authorList>
    </citation>
    <scope>NUCLEOTIDE SEQUENCE [LARGE SCALE GENOMIC DNA]</scope>
    <source>
        <strain evidence="2">ATCC 700633</strain>
    </source>
</reference>
<feature type="transmembrane region" description="Helical" evidence="1">
    <location>
        <begin position="20"/>
        <end position="40"/>
    </location>
</feature>
<feature type="transmembrane region" description="Helical" evidence="1">
    <location>
        <begin position="52"/>
        <end position="73"/>
    </location>
</feature>
<keyword evidence="1" id="KW-1133">Transmembrane helix</keyword>
<evidence type="ECO:0000256" key="1">
    <source>
        <dbReference type="SAM" id="Phobius"/>
    </source>
</evidence>
<comment type="caution">
    <text evidence="2">The sequence shown here is derived from an EMBL/GenBank/DDBJ whole genome shotgun (WGS) entry which is preliminary data.</text>
</comment>
<keyword evidence="1" id="KW-0472">Membrane</keyword>